<comment type="cofactor">
    <cofactor evidence="1">
        <name>Mg(2+)</name>
        <dbReference type="ChEBI" id="CHEBI:18420"/>
    </cofactor>
</comment>
<evidence type="ECO:0000256" key="2">
    <source>
        <dbReference type="ARBA" id="ARBA00012146"/>
    </source>
</evidence>
<keyword evidence="5" id="KW-0460">Magnesium</keyword>
<evidence type="ECO:0000256" key="4">
    <source>
        <dbReference type="ARBA" id="ARBA00022801"/>
    </source>
</evidence>
<dbReference type="GO" id="GO:0006796">
    <property type="term" value="P:phosphate-containing compound metabolic process"/>
    <property type="evidence" value="ECO:0007669"/>
    <property type="project" value="InterPro"/>
</dbReference>
<dbReference type="GO" id="GO:0005737">
    <property type="term" value="C:cytoplasm"/>
    <property type="evidence" value="ECO:0007669"/>
    <property type="project" value="InterPro"/>
</dbReference>
<accession>A0A5M6DME1</accession>
<comment type="caution">
    <text evidence="6">The sequence shown here is derived from an EMBL/GenBank/DDBJ whole genome shotgun (WGS) entry which is preliminary data.</text>
</comment>
<sequence>MPVAIMRKIFPKASKILKIISGSSYNSTRLILSGKWPKWCVNQYLYSYGLVGLLLLASCKTDYENLPTFSAHKQLQVVILTPAGSNHPQEYDSKTKTFVSTQEAGLPAKINFLPLPGNLGFIPSTAIKHSGNNENEPLAALVLAESVPSGTVMEVIPLGTLALNIAGEARYIIIATPSRPTDQILAATDFNEFVTKYPAAKEIIQKWFLYHNPNQKTRLLGWKNDNETEDLIRRWLK</sequence>
<evidence type="ECO:0000313" key="6">
    <source>
        <dbReference type="EMBL" id="KAA5548691.1"/>
    </source>
</evidence>
<evidence type="ECO:0000256" key="3">
    <source>
        <dbReference type="ARBA" id="ARBA00022723"/>
    </source>
</evidence>
<dbReference type="EMBL" id="VWSF01000002">
    <property type="protein sequence ID" value="KAA5548691.1"/>
    <property type="molecule type" value="Genomic_DNA"/>
</dbReference>
<keyword evidence="7" id="KW-1185">Reference proteome</keyword>
<dbReference type="Pfam" id="PF00719">
    <property type="entry name" value="Pyrophosphatase"/>
    <property type="match status" value="1"/>
</dbReference>
<dbReference type="AlphaFoldDB" id="A0A5M6DME1"/>
<proteinExistence type="predicted"/>
<gene>
    <name evidence="6" type="ORF">F0145_04025</name>
</gene>
<dbReference type="EC" id="3.6.1.1" evidence="2"/>
<reference evidence="6 7" key="1">
    <citation type="submission" date="2019-09" db="EMBL/GenBank/DDBJ databases">
        <title>Genome sequence and assembly of Adhaeribacter sp.</title>
        <authorList>
            <person name="Chhetri G."/>
        </authorList>
    </citation>
    <scope>NUCLEOTIDE SEQUENCE [LARGE SCALE GENOMIC DNA]</scope>
    <source>
        <strain evidence="6 7">DK36</strain>
    </source>
</reference>
<dbReference type="GO" id="GO:0004427">
    <property type="term" value="F:inorganic diphosphate phosphatase activity"/>
    <property type="evidence" value="ECO:0007669"/>
    <property type="project" value="UniProtKB-EC"/>
</dbReference>
<dbReference type="Proteomes" id="UP000323426">
    <property type="component" value="Unassembled WGS sequence"/>
</dbReference>
<evidence type="ECO:0000313" key="7">
    <source>
        <dbReference type="Proteomes" id="UP000323426"/>
    </source>
</evidence>
<dbReference type="InterPro" id="IPR036649">
    <property type="entry name" value="Pyrophosphatase_sf"/>
</dbReference>
<dbReference type="GO" id="GO:0000287">
    <property type="term" value="F:magnesium ion binding"/>
    <property type="evidence" value="ECO:0007669"/>
    <property type="project" value="InterPro"/>
</dbReference>
<name>A0A5M6DME1_9BACT</name>
<dbReference type="Gene3D" id="3.90.80.10">
    <property type="entry name" value="Inorganic pyrophosphatase"/>
    <property type="match status" value="1"/>
</dbReference>
<evidence type="ECO:0000256" key="5">
    <source>
        <dbReference type="ARBA" id="ARBA00022842"/>
    </source>
</evidence>
<dbReference type="SUPFAM" id="SSF50324">
    <property type="entry name" value="Inorganic pyrophosphatase"/>
    <property type="match status" value="1"/>
</dbReference>
<organism evidence="6 7">
    <name type="scientific">Adhaeribacter rhizoryzae</name>
    <dbReference type="NCBI Taxonomy" id="2607907"/>
    <lineage>
        <taxon>Bacteria</taxon>
        <taxon>Pseudomonadati</taxon>
        <taxon>Bacteroidota</taxon>
        <taxon>Cytophagia</taxon>
        <taxon>Cytophagales</taxon>
        <taxon>Hymenobacteraceae</taxon>
        <taxon>Adhaeribacter</taxon>
    </lineage>
</organism>
<protein>
    <recommendedName>
        <fullName evidence="2">inorganic diphosphatase</fullName>
        <ecNumber evidence="2">3.6.1.1</ecNumber>
    </recommendedName>
</protein>
<keyword evidence="4" id="KW-0378">Hydrolase</keyword>
<evidence type="ECO:0000256" key="1">
    <source>
        <dbReference type="ARBA" id="ARBA00001946"/>
    </source>
</evidence>
<keyword evidence="3" id="KW-0479">Metal-binding</keyword>
<dbReference type="InterPro" id="IPR008162">
    <property type="entry name" value="Pyrophosphatase"/>
</dbReference>